<dbReference type="SMART" id="SM00612">
    <property type="entry name" value="Kelch"/>
    <property type="match status" value="5"/>
</dbReference>
<evidence type="ECO:0000313" key="5">
    <source>
        <dbReference type="EMBL" id="PJA13607.1"/>
    </source>
</evidence>
<evidence type="ECO:0000256" key="2">
    <source>
        <dbReference type="ARBA" id="ARBA00022737"/>
    </source>
</evidence>
<reference evidence="6" key="1">
    <citation type="submission" date="2017-09" db="EMBL/GenBank/DDBJ databases">
        <title>Depth-based differentiation of microbial function through sediment-hosted aquifers and enrichment of novel symbionts in the deep terrestrial subsurface.</title>
        <authorList>
            <person name="Probst A.J."/>
            <person name="Ladd B."/>
            <person name="Jarett J.K."/>
            <person name="Geller-Mcgrath D.E."/>
            <person name="Sieber C.M.K."/>
            <person name="Emerson J.B."/>
            <person name="Anantharaman K."/>
            <person name="Thomas B.C."/>
            <person name="Malmstrom R."/>
            <person name="Stieglmeier M."/>
            <person name="Klingl A."/>
            <person name="Woyke T."/>
            <person name="Ryan C.M."/>
            <person name="Banfield J.F."/>
        </authorList>
    </citation>
    <scope>NUCLEOTIDE SEQUENCE [LARGE SCALE GENOMIC DNA]</scope>
</reference>
<accession>A0A2M7W1N2</accession>
<dbReference type="Gene3D" id="2.60.40.10">
    <property type="entry name" value="Immunoglobulins"/>
    <property type="match status" value="3"/>
</dbReference>
<evidence type="ECO:0000256" key="3">
    <source>
        <dbReference type="SAM" id="Phobius"/>
    </source>
</evidence>
<dbReference type="InterPro" id="IPR044016">
    <property type="entry name" value="Big_13"/>
</dbReference>
<feature type="domain" description="Bacterial Ig-like" evidence="4">
    <location>
        <begin position="305"/>
        <end position="397"/>
    </location>
</feature>
<dbReference type="PANTHER" id="PTHR45632:SF3">
    <property type="entry name" value="KELCH-LIKE PROTEIN 32"/>
    <property type="match status" value="1"/>
</dbReference>
<dbReference type="InterPro" id="IPR006652">
    <property type="entry name" value="Kelch_1"/>
</dbReference>
<gene>
    <name evidence="5" type="ORF">COX64_03195</name>
</gene>
<feature type="non-terminal residue" evidence="5">
    <location>
        <position position="1"/>
    </location>
</feature>
<feature type="transmembrane region" description="Helical" evidence="3">
    <location>
        <begin position="1664"/>
        <end position="1682"/>
    </location>
</feature>
<dbReference type="Gene3D" id="2.120.10.80">
    <property type="entry name" value="Kelch-type beta propeller"/>
    <property type="match status" value="2"/>
</dbReference>
<dbReference type="Pfam" id="PF24681">
    <property type="entry name" value="Kelch_KLHDC2_KLHL20_DRC7"/>
    <property type="match status" value="1"/>
</dbReference>
<organism evidence="5 6">
    <name type="scientific">Candidatus Dojkabacteria bacterium CG_4_10_14_0_2_um_filter_Dojkabacteria_WS6_41_15</name>
    <dbReference type="NCBI Taxonomy" id="2014249"/>
    <lineage>
        <taxon>Bacteria</taxon>
        <taxon>Candidatus Dojkabacteria</taxon>
    </lineage>
</organism>
<dbReference type="InterPro" id="IPR015915">
    <property type="entry name" value="Kelch-typ_b-propeller"/>
</dbReference>
<evidence type="ECO:0000259" key="4">
    <source>
        <dbReference type="Pfam" id="PF19077"/>
    </source>
</evidence>
<feature type="domain" description="Bacterial Ig-like" evidence="4">
    <location>
        <begin position="403"/>
        <end position="496"/>
    </location>
</feature>
<keyword evidence="3" id="KW-0472">Membrane</keyword>
<keyword evidence="3" id="KW-0812">Transmembrane</keyword>
<dbReference type="InterPro" id="IPR013783">
    <property type="entry name" value="Ig-like_fold"/>
</dbReference>
<keyword evidence="1" id="KW-0880">Kelch repeat</keyword>
<keyword evidence="2" id="KW-0677">Repeat</keyword>
<dbReference type="Proteomes" id="UP000228952">
    <property type="component" value="Unassembled WGS sequence"/>
</dbReference>
<dbReference type="InterPro" id="IPR011043">
    <property type="entry name" value="Gal_Oxase/kelch_b-propeller"/>
</dbReference>
<proteinExistence type="predicted"/>
<dbReference type="EMBL" id="PFQB01000079">
    <property type="protein sequence ID" value="PJA13607.1"/>
    <property type="molecule type" value="Genomic_DNA"/>
</dbReference>
<sequence>TGNDIVYALAVIGDEIYAGGYSNSTTSWETVIFQGTISGTEGFVVEIADGVIPILNWGQWLGGTGTDMVYTLAVIVDEIYAGGYSSNGTSWEPVSFQGSYSGGNEGFVVEIADGVTPTLNWGQWLGGTGTDTVNALAVNEEEIYAAGHSSSLTTSLVGETITMQGLKNSGDEGLTVKIFDGLILSSITPLSSTTINRITSSSDITFTAGEALAGGSITITRTSGADDANSPHICAFRGTALNAGAHTIDLSDTTNSCTSNVSDLVSGTTYTFVFEGTDTFGDTAAPITRTDVSYIDNVPPAAPGFPDLTAASDSGTSATDNITSDTTPEFTISCETLATVTLYDNTTAIGTGTCVASTVTITSAVLSEAVHATISAKQTDEIGNISVASGNLSITVDSTILSPGIPDMTEDTDSAETTDNITSDNTPDFAISCENGAIVSLYDDANLVGTGDCVASTVTITSSVLSEAVHSAMNAMQTDIAGNISIASDDLLIKIDSSIPNGTITINSGATITNNPNVVLSLQAIDNVAGVSHMNVCDNETFLGCSYVTYEANKTLTLGGYDGSKTLYVKYKDYAGNESDIFSSSIVLDTVPPKLAILPLLPSIITTETFTFTGYAFGGIAGDYTETLLTSDNYNNDGANKVWNEDDNSWQYTFTDNFKFPFFGQDFGSVQVSSNGRLCFISGSNLTTGGLNDTTCGPFIAPFWTDLGKSDLTNKISIKQTDDSVHVAWKDLFTNTTPNSGVSPGGVAQNWKADEDAWSYSLPFSFPYYGTSFTNIRISPNGTILFGDAGNANWYKPGWTSKAAAPGTLMAASSGVIGNEIYITGSVNTNWDMVGALYIYNIETGEWRTGPSMPVAHGQTIGGVMNGKFYVFGGRTGTLSTATSDVYEYDPATELWNQKTSMNYARKSPVGAVYDGKFYALGGFDENGAPQLDMEVFDPVANTWTVMTPPPDIQLTGASAQFIQGKLYVAGGTTSGTNPFSDTLYVYDLTNDNWTAETSMPKRLAGGATAVMNGKFMYIGGTDESWDSVNDIFVFNPALHTWNSGLSLPLELHRTVAQSVGGILYVVGGRDINWDAVDTTYVYQEGTSSISEVHDVPYLVPLGADLRTDGGGQPNEDIYVANNGDNVSIIWNAEESSTGNPVTVEAVLYSNGKIRYNYGDQPVPPLNTGALVGVSRGDGIHYTASEYNTRTEIDNLTSKIFTYAGSQYTETSATVINEDITFDIEAVLHVDGDIGFNYGDSYSFAQIYNHALPVIGISKGDGTNYLTSAISGSKFNTVVTKSVLWEEKAGSSITSASYKIDGEEVSNSCTPSDGVFDTFKELFTCSVNLSNGSHQLKVTSVDSANNSGELLTDYFTVDTVSPTGSITINAGALFTNNKTTTLSISATDATTSVTNMLLSEVADLAGASWEAYNTPKTFTLTGADGEKPVYVKYKDAAGNESEVVSDTIVLDTTKPTVKITNLGLIDNVPDKTSLFYYFTSQTPHIKGTTEAKSTVHFKYGGNDNTTDANSLGNYEIDIQELPRQYVELSYYSIDRAGNKSATRLLKLMIGVENFPAELQPADETATETTPTITLTDLKPPTDTIQVYSIEVTDQNGNLLAYTTVFINDQKFVTDAKGKIYLEKMPTEDVKIYVEVNGERVSASVLGNKIIANLKSAEKKSNSSWYWWVVLPVGVIGVGYWFARRRA</sequence>
<evidence type="ECO:0000313" key="6">
    <source>
        <dbReference type="Proteomes" id="UP000228952"/>
    </source>
</evidence>
<keyword evidence="3" id="KW-1133">Transmembrane helix</keyword>
<dbReference type="PANTHER" id="PTHR45632">
    <property type="entry name" value="LD33804P"/>
    <property type="match status" value="1"/>
</dbReference>
<protein>
    <recommendedName>
        <fullName evidence="4">Bacterial Ig-like domain-containing protein</fullName>
    </recommendedName>
</protein>
<name>A0A2M7W1N2_9BACT</name>
<dbReference type="Pfam" id="PF19077">
    <property type="entry name" value="Big_13"/>
    <property type="match status" value="2"/>
</dbReference>
<dbReference type="SUPFAM" id="SSF117281">
    <property type="entry name" value="Kelch motif"/>
    <property type="match status" value="1"/>
</dbReference>
<evidence type="ECO:0000256" key="1">
    <source>
        <dbReference type="ARBA" id="ARBA00022441"/>
    </source>
</evidence>
<dbReference type="SUPFAM" id="SSF50965">
    <property type="entry name" value="Galactose oxidase, central domain"/>
    <property type="match status" value="1"/>
</dbReference>
<comment type="caution">
    <text evidence="5">The sequence shown here is derived from an EMBL/GenBank/DDBJ whole genome shotgun (WGS) entry which is preliminary data.</text>
</comment>